<organism evidence="3 4">
    <name type="scientific">Naegleria fowleri</name>
    <name type="common">Brain eating amoeba</name>
    <dbReference type="NCBI Taxonomy" id="5763"/>
    <lineage>
        <taxon>Eukaryota</taxon>
        <taxon>Discoba</taxon>
        <taxon>Heterolobosea</taxon>
        <taxon>Tetramitia</taxon>
        <taxon>Eutetramitia</taxon>
        <taxon>Vahlkampfiidae</taxon>
        <taxon>Naegleria</taxon>
    </lineage>
</organism>
<keyword evidence="2" id="KW-1133">Transmembrane helix</keyword>
<dbReference type="GeneID" id="68112329"/>
<evidence type="ECO:0000256" key="1">
    <source>
        <dbReference type="SAM" id="MobiDB-lite"/>
    </source>
</evidence>
<keyword evidence="2" id="KW-0812">Transmembrane</keyword>
<proteinExistence type="predicted"/>
<dbReference type="Proteomes" id="UP000444721">
    <property type="component" value="Unassembled WGS sequence"/>
</dbReference>
<feature type="region of interest" description="Disordered" evidence="1">
    <location>
        <begin position="86"/>
        <end position="108"/>
    </location>
</feature>
<comment type="caution">
    <text evidence="3">The sequence shown here is derived from an EMBL/GenBank/DDBJ whole genome shotgun (WGS) entry which is preliminary data.</text>
</comment>
<feature type="transmembrane region" description="Helical" evidence="2">
    <location>
        <begin position="141"/>
        <end position="161"/>
    </location>
</feature>
<gene>
    <name evidence="3" type="ORF">FDP41_005111</name>
</gene>
<dbReference type="RefSeq" id="XP_044560497.1">
    <property type="nucleotide sequence ID" value="XM_044708601.1"/>
</dbReference>
<accession>A0A6A5BNW1</accession>
<dbReference type="VEuPathDB" id="AmoebaDB:NF0058980"/>
<keyword evidence="2" id="KW-0472">Membrane</keyword>
<dbReference type="VEuPathDB" id="AmoebaDB:FDP41_005111"/>
<dbReference type="VEuPathDB" id="AmoebaDB:NfTy_051690"/>
<keyword evidence="4" id="KW-1185">Reference proteome</keyword>
<protein>
    <submittedName>
        <fullName evidence="3">Uncharacterized protein</fullName>
    </submittedName>
</protein>
<sequence>MMNSKQITSALMKLGSPHNKKSKLLLLFPTLSSLNLKHQREPLSFFLRKSHEDERIFSSSIVMMMMGGNNIATRRHFSLSSLTLSSSSTTTSPSAEDGKPKTTSSDSSEDITMLSLILSSIKFRGQEDFTAKDPLRKYPTLYLVVALLILGYSYAIISALLSSDIVLEKIMFDENGELNLQKLAALPLSLYALHKLKEHHLKDIENALSTSNRKYALQLLFQMCLDRSLAKVIFKDSYCFFKVMDILDTDTSLDDNEKEWAVALLKLFSSVEATHPHLLEKFHVWSNLNFKSNEKLQNHYTTILYNLLSNKDTRSQLTEKRIENLLQLSYNLKKSTSDNERLSHMNTYNCATLIRTSKYDDESISKHDKIMDKYLKDFEWARYLSNNMALPFLTFGYAYLRYRLRISKLPPIPDINLNKLALKNSLRSTIVVSLLALSVTGVDYLEYKKGLYGHLEYNYRSKLKSRATRQEVEKVIENFLGPIFIAWIFGKYEFIILPCIILQLTAGSNPNFLMRHRYGLPDDYVKEQEHYIEENTESTRVKSN</sequence>
<dbReference type="AlphaFoldDB" id="A0A6A5BNW1"/>
<dbReference type="OrthoDB" id="10333369at2759"/>
<evidence type="ECO:0000313" key="4">
    <source>
        <dbReference type="Proteomes" id="UP000444721"/>
    </source>
</evidence>
<name>A0A6A5BNW1_NAEFO</name>
<reference evidence="3 4" key="1">
    <citation type="journal article" date="2019" name="Sci. Rep.">
        <title>Nanopore sequencing improves the draft genome of the human pathogenic amoeba Naegleria fowleri.</title>
        <authorList>
            <person name="Liechti N."/>
            <person name="Schurch N."/>
            <person name="Bruggmann R."/>
            <person name="Wittwer M."/>
        </authorList>
    </citation>
    <scope>NUCLEOTIDE SEQUENCE [LARGE SCALE GENOMIC DNA]</scope>
    <source>
        <strain evidence="3 4">ATCC 30894</strain>
    </source>
</reference>
<dbReference type="EMBL" id="VFQX01000043">
    <property type="protein sequence ID" value="KAF0975784.1"/>
    <property type="molecule type" value="Genomic_DNA"/>
</dbReference>
<evidence type="ECO:0000256" key="2">
    <source>
        <dbReference type="SAM" id="Phobius"/>
    </source>
</evidence>
<evidence type="ECO:0000313" key="3">
    <source>
        <dbReference type="EMBL" id="KAF0975784.1"/>
    </source>
</evidence>